<keyword evidence="13" id="KW-0175">Coiled coil</keyword>
<keyword evidence="9" id="KW-0067">ATP-binding</keyword>
<evidence type="ECO:0000256" key="8">
    <source>
        <dbReference type="ARBA" id="ARBA00022777"/>
    </source>
</evidence>
<keyword evidence="10 14" id="KW-1133">Transmembrane helix</keyword>
<dbReference type="CDD" id="cd00082">
    <property type="entry name" value="HisKA"/>
    <property type="match status" value="1"/>
</dbReference>
<gene>
    <name evidence="16" type="ORF">POL72_06215</name>
</gene>
<evidence type="ECO:0000256" key="11">
    <source>
        <dbReference type="ARBA" id="ARBA00023012"/>
    </source>
</evidence>
<protein>
    <recommendedName>
        <fullName evidence="3">histidine kinase</fullName>
        <ecNumber evidence="3">2.7.13.3</ecNumber>
    </recommendedName>
</protein>
<dbReference type="GO" id="GO:0016301">
    <property type="term" value="F:kinase activity"/>
    <property type="evidence" value="ECO:0007669"/>
    <property type="project" value="UniProtKB-KW"/>
</dbReference>
<evidence type="ECO:0000256" key="13">
    <source>
        <dbReference type="SAM" id="Coils"/>
    </source>
</evidence>
<dbReference type="Proteomes" id="UP001217485">
    <property type="component" value="Unassembled WGS sequence"/>
</dbReference>
<evidence type="ECO:0000256" key="3">
    <source>
        <dbReference type="ARBA" id="ARBA00012438"/>
    </source>
</evidence>
<evidence type="ECO:0000313" key="17">
    <source>
        <dbReference type="Proteomes" id="UP001217485"/>
    </source>
</evidence>
<dbReference type="InterPro" id="IPR005467">
    <property type="entry name" value="His_kinase_dom"/>
</dbReference>
<dbReference type="EMBL" id="JAQNDK010000001">
    <property type="protein sequence ID" value="MDC0677330.1"/>
    <property type="molecule type" value="Genomic_DNA"/>
</dbReference>
<dbReference type="SMART" id="SM00387">
    <property type="entry name" value="HATPase_c"/>
    <property type="match status" value="1"/>
</dbReference>
<evidence type="ECO:0000256" key="14">
    <source>
        <dbReference type="SAM" id="Phobius"/>
    </source>
</evidence>
<dbReference type="PRINTS" id="PR00344">
    <property type="entry name" value="BCTRLSENSOR"/>
</dbReference>
<dbReference type="PANTHER" id="PTHR43047:SF72">
    <property type="entry name" value="OSMOSENSING HISTIDINE PROTEIN KINASE SLN1"/>
    <property type="match status" value="1"/>
</dbReference>
<keyword evidence="5" id="KW-0808">Transferase</keyword>
<keyword evidence="11" id="KW-0902">Two-component regulatory system</keyword>
<dbReference type="InterPro" id="IPR036890">
    <property type="entry name" value="HATPase_C_sf"/>
</dbReference>
<evidence type="ECO:0000259" key="15">
    <source>
        <dbReference type="PROSITE" id="PS50109"/>
    </source>
</evidence>
<feature type="transmembrane region" description="Helical" evidence="14">
    <location>
        <begin position="33"/>
        <end position="65"/>
    </location>
</feature>
<dbReference type="InterPro" id="IPR025201">
    <property type="entry name" value="KdpD_TM"/>
</dbReference>
<dbReference type="PROSITE" id="PS50109">
    <property type="entry name" value="HIS_KIN"/>
    <property type="match status" value="1"/>
</dbReference>
<dbReference type="InterPro" id="IPR004358">
    <property type="entry name" value="Sig_transdc_His_kin-like_C"/>
</dbReference>
<dbReference type="InterPro" id="IPR036097">
    <property type="entry name" value="HisK_dim/P_sf"/>
</dbReference>
<evidence type="ECO:0000256" key="4">
    <source>
        <dbReference type="ARBA" id="ARBA00022553"/>
    </source>
</evidence>
<keyword evidence="17" id="KW-1185">Reference proteome</keyword>
<dbReference type="InterPro" id="IPR003661">
    <property type="entry name" value="HisK_dim/P_dom"/>
</dbReference>
<comment type="catalytic activity">
    <reaction evidence="1">
        <text>ATP + protein L-histidine = ADP + protein N-phospho-L-histidine.</text>
        <dbReference type="EC" id="2.7.13.3"/>
    </reaction>
</comment>
<evidence type="ECO:0000256" key="10">
    <source>
        <dbReference type="ARBA" id="ARBA00022989"/>
    </source>
</evidence>
<dbReference type="Gene3D" id="1.10.287.130">
    <property type="match status" value="1"/>
</dbReference>
<feature type="domain" description="Histidine kinase" evidence="15">
    <location>
        <begin position="134"/>
        <end position="350"/>
    </location>
</feature>
<keyword evidence="12 14" id="KW-0472">Membrane</keyword>
<keyword evidence="4" id="KW-0597">Phosphoprotein</keyword>
<dbReference type="Pfam" id="PF00512">
    <property type="entry name" value="HisKA"/>
    <property type="match status" value="1"/>
</dbReference>
<evidence type="ECO:0000256" key="2">
    <source>
        <dbReference type="ARBA" id="ARBA00004141"/>
    </source>
</evidence>
<feature type="coiled-coil region" evidence="13">
    <location>
        <begin position="103"/>
        <end position="130"/>
    </location>
</feature>
<name>A0ABT5BT43_9BACT</name>
<evidence type="ECO:0000256" key="6">
    <source>
        <dbReference type="ARBA" id="ARBA00022692"/>
    </source>
</evidence>
<dbReference type="InterPro" id="IPR003594">
    <property type="entry name" value="HATPase_dom"/>
</dbReference>
<evidence type="ECO:0000256" key="1">
    <source>
        <dbReference type="ARBA" id="ARBA00000085"/>
    </source>
</evidence>
<evidence type="ECO:0000256" key="5">
    <source>
        <dbReference type="ARBA" id="ARBA00022679"/>
    </source>
</evidence>
<dbReference type="Gene3D" id="3.30.565.10">
    <property type="entry name" value="Histidine kinase-like ATPase, C-terminal domain"/>
    <property type="match status" value="1"/>
</dbReference>
<organism evidence="16 17">
    <name type="scientific">Sorangium atrum</name>
    <dbReference type="NCBI Taxonomy" id="2995308"/>
    <lineage>
        <taxon>Bacteria</taxon>
        <taxon>Pseudomonadati</taxon>
        <taxon>Myxococcota</taxon>
        <taxon>Polyangia</taxon>
        <taxon>Polyangiales</taxon>
        <taxon>Polyangiaceae</taxon>
        <taxon>Sorangium</taxon>
    </lineage>
</organism>
<evidence type="ECO:0000256" key="7">
    <source>
        <dbReference type="ARBA" id="ARBA00022741"/>
    </source>
</evidence>
<comment type="subcellular location">
    <subcellularLocation>
        <location evidence="2">Membrane</location>
        <topology evidence="2">Multi-pass membrane protein</topology>
    </subcellularLocation>
</comment>
<evidence type="ECO:0000256" key="9">
    <source>
        <dbReference type="ARBA" id="ARBA00022840"/>
    </source>
</evidence>
<dbReference type="EC" id="2.7.13.3" evidence="3"/>
<comment type="caution">
    <text evidence="16">The sequence shown here is derived from an EMBL/GenBank/DDBJ whole genome shotgun (WGS) entry which is preliminary data.</text>
</comment>
<proteinExistence type="predicted"/>
<reference evidence="16 17" key="1">
    <citation type="submission" date="2023-01" db="EMBL/GenBank/DDBJ databases">
        <title>Minimal conservation of predation-associated metabolite biosynthetic gene clusters underscores biosynthetic potential of Myxococcota including descriptions for ten novel species: Archangium lansinium sp. nov., Myxococcus landrumus sp. nov., Nannocystis bai.</title>
        <authorList>
            <person name="Ahearne A."/>
            <person name="Stevens C."/>
            <person name="Dowd S."/>
        </authorList>
    </citation>
    <scope>NUCLEOTIDE SEQUENCE [LARGE SCALE GENOMIC DNA]</scope>
    <source>
        <strain evidence="16 17">WIWO2</strain>
    </source>
</reference>
<dbReference type="SMART" id="SM00388">
    <property type="entry name" value="HisKA"/>
    <property type="match status" value="1"/>
</dbReference>
<keyword evidence="6 14" id="KW-0812">Transmembrane</keyword>
<dbReference type="RefSeq" id="WP_272094094.1">
    <property type="nucleotide sequence ID" value="NZ_JAQNDK010000001.1"/>
</dbReference>
<feature type="transmembrane region" description="Helical" evidence="14">
    <location>
        <begin position="77"/>
        <end position="96"/>
    </location>
</feature>
<keyword evidence="7" id="KW-0547">Nucleotide-binding</keyword>
<dbReference type="Gene3D" id="1.20.120.620">
    <property type="entry name" value="Backbone structure of the membrane domain of e. Coli histidine kinase receptor kdpd"/>
    <property type="match status" value="1"/>
</dbReference>
<evidence type="ECO:0000313" key="16">
    <source>
        <dbReference type="EMBL" id="MDC0677330.1"/>
    </source>
</evidence>
<dbReference type="SUPFAM" id="SSF47384">
    <property type="entry name" value="Homodimeric domain of signal transducing histidine kinase"/>
    <property type="match status" value="1"/>
</dbReference>
<dbReference type="PANTHER" id="PTHR43047">
    <property type="entry name" value="TWO-COMPONENT HISTIDINE PROTEIN KINASE"/>
    <property type="match status" value="1"/>
</dbReference>
<dbReference type="Pfam" id="PF13493">
    <property type="entry name" value="DUF4118"/>
    <property type="match status" value="1"/>
</dbReference>
<sequence length="368" mass="39400">MRYGVPLIAGAIALTLAISVPSELPLKLPLIQLYAMLIIASAWLGGFWPGLVATVFCTVGASYWLEPRGLLLQIHHSVDVVALVLLFLFGAALSALGENARKAVRYERTSRELAEKVAEAERSAAQAREDMLSMVAHDLRDPLGVIDLNAALISRASTAEGNAEISRRAALVHRTAQRMEAIIRNLLDVARIDAGGFALDMATESVEPLLAEVVEAHVDHAKVRNIELQHDVPAGIPHILCDRARIHQVLTNLVVNAMKFTSTGGKVALRAGVSGRFVRFSVTDTGVGIDGDELPRIFQRYFGEKRTRGGGIGLGLFISKSIVEAHHGTIEADSRVGHGSTFSFTVPIIAQASAPEPTTTTASGSGNR</sequence>
<dbReference type="InterPro" id="IPR038318">
    <property type="entry name" value="KdpD_sf"/>
</dbReference>
<dbReference type="Pfam" id="PF02518">
    <property type="entry name" value="HATPase_c"/>
    <property type="match status" value="1"/>
</dbReference>
<keyword evidence="8 16" id="KW-0418">Kinase</keyword>
<accession>A0ABT5BT43</accession>
<dbReference type="SUPFAM" id="SSF55874">
    <property type="entry name" value="ATPase domain of HSP90 chaperone/DNA topoisomerase II/histidine kinase"/>
    <property type="match status" value="1"/>
</dbReference>
<evidence type="ECO:0000256" key="12">
    <source>
        <dbReference type="ARBA" id="ARBA00023136"/>
    </source>
</evidence>